<evidence type="ECO:0000256" key="9">
    <source>
        <dbReference type="PIRSR" id="PIRSR618319-50"/>
    </source>
</evidence>
<keyword evidence="11" id="KW-1185">Reference proteome</keyword>
<evidence type="ECO:0000256" key="1">
    <source>
        <dbReference type="ARBA" id="ARBA00001933"/>
    </source>
</evidence>
<dbReference type="AlphaFoldDB" id="A0A2N3PHC2"/>
<feature type="modified residue" description="N6-(pyridoxal phosphate)lysine" evidence="8 9">
    <location>
        <position position="288"/>
    </location>
</feature>
<comment type="similarity">
    <text evidence="7 8">Belongs to the SelA family.</text>
</comment>
<comment type="caution">
    <text evidence="10">The sequence shown here is derived from an EMBL/GenBank/DDBJ whole genome shotgun (WGS) entry which is preliminary data.</text>
</comment>
<dbReference type="GO" id="GO:0004125">
    <property type="term" value="F:L-seryl-tRNA(Sec) selenium transferase activity"/>
    <property type="evidence" value="ECO:0007669"/>
    <property type="project" value="UniProtKB-UniRule"/>
</dbReference>
<dbReference type="Gene3D" id="3.40.640.10">
    <property type="entry name" value="Type I PLP-dependent aspartate aminotransferase-like (Major domain)"/>
    <property type="match status" value="1"/>
</dbReference>
<sequence length="461" mass="51482">MQTPLEQIPKTDKLLNALNLELKTPNPKLLKSLTLEFLDNYRQELLKGGELLDFKSCVKRIIALYQNATQKSLKPLINATGIVVHTNLGRSVFSEEILEEIKPLLTHYNNLEYDVQKGERGERYIHLQRLFKTLLNAEDVLVVNNNAAAVFLILNTFAKGKEVIISRGELIEIGGSFRIPRVMEDSRAILREVGTTNKTHLKDYKDAINENTTILFKAHKSNFAITGFSKEVEFKEIVALAKECNLIDYYDLGSGYFSILDSTFKGFEPSLEVISSLNPSLVSFSGDKLLGGTQAGIIFGKKALIDKLKQNQLLRMLRVDKFTIAALEATLNAYLQGNTKAIPTLQMLLRDKDCLYALAQELAKGIPPCFKAQVIPTKSFSGGGAMPSHYLESFGVAIFKKDLEALNLNESKLEQHLRKSGIIARLENSALILDARTLLEGDLAQIVESFFVLLKEAQCKI</sequence>
<keyword evidence="2 8" id="KW-0963">Cytoplasm</keyword>
<dbReference type="PANTHER" id="PTHR32328">
    <property type="entry name" value="L-SERYL-TRNA(SEC) SELENIUM TRANSFERASE"/>
    <property type="match status" value="1"/>
</dbReference>
<dbReference type="NCBIfam" id="TIGR00474">
    <property type="entry name" value="selA"/>
    <property type="match status" value="1"/>
</dbReference>
<dbReference type="UniPathway" id="UPA00906">
    <property type="reaction ID" value="UER00896"/>
</dbReference>
<keyword evidence="5 8" id="KW-0648">Protein biosynthesis</keyword>
<accession>A0A2N3PHC2</accession>
<dbReference type="STRING" id="556267.HWAG_01314"/>
<dbReference type="HAMAP" id="MF_00423">
    <property type="entry name" value="SelA"/>
    <property type="match status" value="1"/>
</dbReference>
<evidence type="ECO:0000256" key="6">
    <source>
        <dbReference type="ARBA" id="ARBA00023266"/>
    </source>
</evidence>
<dbReference type="Proteomes" id="UP000233350">
    <property type="component" value="Unassembled WGS sequence"/>
</dbReference>
<gene>
    <name evidence="8" type="primary">selA</name>
    <name evidence="10" type="ORF">BCM31_05645</name>
</gene>
<keyword evidence="3 8" id="KW-0808">Transferase</keyword>
<protein>
    <recommendedName>
        <fullName evidence="8">L-seryl-tRNA(Sec) selenium transferase</fullName>
        <ecNumber evidence="8">2.9.1.1</ecNumber>
    </recommendedName>
    <alternativeName>
        <fullName evidence="8">Selenocysteine synthase</fullName>
        <shortName evidence="8">Sec synthase</shortName>
    </alternativeName>
    <alternativeName>
        <fullName evidence="8">Selenocysteinyl-tRNA(Sec) synthase</fullName>
    </alternativeName>
</protein>
<dbReference type="InterPro" id="IPR015424">
    <property type="entry name" value="PyrdxlP-dep_Trfase"/>
</dbReference>
<dbReference type="GO" id="GO:0001514">
    <property type="term" value="P:selenocysteine incorporation"/>
    <property type="evidence" value="ECO:0007669"/>
    <property type="project" value="UniProtKB-UniRule"/>
</dbReference>
<dbReference type="GO" id="GO:0001717">
    <property type="term" value="P:conversion of seryl-tRNAsec to selenocys-tRNAsec"/>
    <property type="evidence" value="ECO:0007669"/>
    <property type="project" value="UniProtKB-UniRule"/>
</dbReference>
<dbReference type="InterPro" id="IPR004534">
    <property type="entry name" value="SelA_trans"/>
</dbReference>
<dbReference type="InterPro" id="IPR018319">
    <property type="entry name" value="SelA-like"/>
</dbReference>
<evidence type="ECO:0000256" key="3">
    <source>
        <dbReference type="ARBA" id="ARBA00022679"/>
    </source>
</evidence>
<dbReference type="Gene3D" id="3.90.1150.180">
    <property type="match status" value="1"/>
</dbReference>
<evidence type="ECO:0000256" key="5">
    <source>
        <dbReference type="ARBA" id="ARBA00022917"/>
    </source>
</evidence>
<reference evidence="10 11" key="1">
    <citation type="submission" date="2016-07" db="EMBL/GenBank/DDBJ databases">
        <title>Detection of Helicobacter winghamensis from caecal content of red fox (Vulpes vulpes).</title>
        <authorList>
            <person name="Zanoni R.G."/>
            <person name="Florio D."/>
            <person name="Caffara M."/>
            <person name="Renzi M."/>
            <person name="Parisi A."/>
            <person name="Pasquali F."/>
            <person name="Manfreda G."/>
        </authorList>
    </citation>
    <scope>NUCLEOTIDE SEQUENCE [LARGE SCALE GENOMIC DNA]</scope>
    <source>
        <strain evidence="10 11">295_13</strain>
    </source>
</reference>
<dbReference type="InterPro" id="IPR015421">
    <property type="entry name" value="PyrdxlP-dep_Trfase_major"/>
</dbReference>
<dbReference type="SUPFAM" id="SSF53383">
    <property type="entry name" value="PLP-dependent transferases"/>
    <property type="match status" value="1"/>
</dbReference>
<dbReference type="EC" id="2.9.1.1" evidence="8"/>
<proteinExistence type="inferred from homology"/>
<dbReference type="GO" id="GO:0005737">
    <property type="term" value="C:cytoplasm"/>
    <property type="evidence" value="ECO:0007669"/>
    <property type="project" value="UniProtKB-SubCell"/>
</dbReference>
<comment type="function">
    <text evidence="8">Converts seryl-tRNA(Sec) to selenocysteinyl-tRNA(Sec) required for selenoprotein biosynthesis.</text>
</comment>
<evidence type="ECO:0000256" key="4">
    <source>
        <dbReference type="ARBA" id="ARBA00022898"/>
    </source>
</evidence>
<comment type="pathway">
    <text evidence="8">Aminoacyl-tRNA biosynthesis; selenocysteinyl-tRNA(Sec) biosynthesis; selenocysteinyl-tRNA(Sec) from L-seryl-tRNA(Sec) (bacterial route): step 1/1.</text>
</comment>
<comment type="cofactor">
    <cofactor evidence="1 8 9">
        <name>pyridoxal 5'-phosphate</name>
        <dbReference type="ChEBI" id="CHEBI:597326"/>
    </cofactor>
</comment>
<dbReference type="Pfam" id="PF03841">
    <property type="entry name" value="SelA"/>
    <property type="match status" value="1"/>
</dbReference>
<dbReference type="PANTHER" id="PTHR32328:SF0">
    <property type="entry name" value="L-SERYL-TRNA(SEC) SELENIUM TRANSFERASE"/>
    <property type="match status" value="1"/>
</dbReference>
<dbReference type="EMBL" id="MBPK01000046">
    <property type="protein sequence ID" value="PKT79805.1"/>
    <property type="molecule type" value="Genomic_DNA"/>
</dbReference>
<evidence type="ECO:0000256" key="2">
    <source>
        <dbReference type="ARBA" id="ARBA00022490"/>
    </source>
</evidence>
<keyword evidence="6 8" id="KW-0711">Selenium</keyword>
<dbReference type="RefSeq" id="WP_006803010.1">
    <property type="nucleotide sequence ID" value="NZ_CABKOI010000019.1"/>
</dbReference>
<evidence type="ECO:0000313" key="10">
    <source>
        <dbReference type="EMBL" id="PKT79805.1"/>
    </source>
</evidence>
<comment type="catalytic activity">
    <reaction evidence="8">
        <text>L-seryl-tRNA(Sec) + selenophosphate + H(+) = L-selenocysteinyl-tRNA(Sec) + phosphate</text>
        <dbReference type="Rhea" id="RHEA:22728"/>
        <dbReference type="Rhea" id="RHEA-COMP:9742"/>
        <dbReference type="Rhea" id="RHEA-COMP:9743"/>
        <dbReference type="ChEBI" id="CHEBI:15378"/>
        <dbReference type="ChEBI" id="CHEBI:16144"/>
        <dbReference type="ChEBI" id="CHEBI:43474"/>
        <dbReference type="ChEBI" id="CHEBI:78533"/>
        <dbReference type="ChEBI" id="CHEBI:78573"/>
        <dbReference type="EC" id="2.9.1.1"/>
    </reaction>
</comment>
<name>A0A2N3PHC2_9HELI</name>
<comment type="subcellular location">
    <subcellularLocation>
        <location evidence="8">Cytoplasm</location>
    </subcellularLocation>
</comment>
<dbReference type="GeneID" id="97290575"/>
<dbReference type="OrthoDB" id="9787096at2"/>
<organism evidence="10 11">
    <name type="scientific">Helicobacter winghamensis</name>
    <dbReference type="NCBI Taxonomy" id="157268"/>
    <lineage>
        <taxon>Bacteria</taxon>
        <taxon>Pseudomonadati</taxon>
        <taxon>Campylobacterota</taxon>
        <taxon>Epsilonproteobacteria</taxon>
        <taxon>Campylobacterales</taxon>
        <taxon>Helicobacteraceae</taxon>
        <taxon>Helicobacter</taxon>
    </lineage>
</organism>
<evidence type="ECO:0000256" key="7">
    <source>
        <dbReference type="ARBA" id="ARBA00044507"/>
    </source>
</evidence>
<evidence type="ECO:0000313" key="11">
    <source>
        <dbReference type="Proteomes" id="UP000233350"/>
    </source>
</evidence>
<evidence type="ECO:0000256" key="8">
    <source>
        <dbReference type="HAMAP-Rule" id="MF_00423"/>
    </source>
</evidence>
<keyword evidence="4 8" id="KW-0663">Pyridoxal phosphate</keyword>